<evidence type="ECO:0000313" key="2">
    <source>
        <dbReference type="Proteomes" id="UP000016934"/>
    </source>
</evidence>
<dbReference type="HOGENOM" id="CLU_167701_0_0_1"/>
<proteinExistence type="predicted"/>
<gene>
    <name evidence="1" type="ORF">COCSADRAFT_40255</name>
</gene>
<dbReference type="AlphaFoldDB" id="M2SUZ2"/>
<name>M2SUZ2_COCSN</name>
<organism evidence="1 2">
    <name type="scientific">Cochliobolus sativus (strain ND90Pr / ATCC 201652)</name>
    <name type="common">Common root rot and spot blotch fungus</name>
    <name type="synonym">Bipolaris sorokiniana</name>
    <dbReference type="NCBI Taxonomy" id="665912"/>
    <lineage>
        <taxon>Eukaryota</taxon>
        <taxon>Fungi</taxon>
        <taxon>Dikarya</taxon>
        <taxon>Ascomycota</taxon>
        <taxon>Pezizomycotina</taxon>
        <taxon>Dothideomycetes</taxon>
        <taxon>Pleosporomycetidae</taxon>
        <taxon>Pleosporales</taxon>
        <taxon>Pleosporineae</taxon>
        <taxon>Pleosporaceae</taxon>
        <taxon>Bipolaris</taxon>
    </lineage>
</organism>
<dbReference type="OMA" id="TDTEPAC"/>
<keyword evidence="2" id="KW-1185">Reference proteome</keyword>
<dbReference type="Proteomes" id="UP000016934">
    <property type="component" value="Unassembled WGS sequence"/>
</dbReference>
<dbReference type="GeneID" id="19139681"/>
<accession>M2SUZ2</accession>
<sequence length="118" mass="12539">MLVPARLFCSRMLWKAIAAAESPTHVAFFPQVAPHTDTEPACVAPACQCDMVAAPSDASSLQATGTLPAFRASKPTDPARSRLHVHNTHANSLSISRPMRLAGIAVVPAFAHIPPHRP</sequence>
<protein>
    <submittedName>
        <fullName evidence="1">Uncharacterized protein</fullName>
    </submittedName>
</protein>
<reference evidence="1 2" key="1">
    <citation type="journal article" date="2012" name="PLoS Pathog.">
        <title>Diverse lifestyles and strategies of plant pathogenesis encoded in the genomes of eighteen Dothideomycetes fungi.</title>
        <authorList>
            <person name="Ohm R.A."/>
            <person name="Feau N."/>
            <person name="Henrissat B."/>
            <person name="Schoch C.L."/>
            <person name="Horwitz B.A."/>
            <person name="Barry K.W."/>
            <person name="Condon B.J."/>
            <person name="Copeland A.C."/>
            <person name="Dhillon B."/>
            <person name="Glaser F."/>
            <person name="Hesse C.N."/>
            <person name="Kosti I."/>
            <person name="LaButti K."/>
            <person name="Lindquist E.A."/>
            <person name="Lucas S."/>
            <person name="Salamov A.A."/>
            <person name="Bradshaw R.E."/>
            <person name="Ciuffetti L."/>
            <person name="Hamelin R.C."/>
            <person name="Kema G.H.J."/>
            <person name="Lawrence C."/>
            <person name="Scott J.A."/>
            <person name="Spatafora J.W."/>
            <person name="Turgeon B.G."/>
            <person name="de Wit P.J.G.M."/>
            <person name="Zhong S."/>
            <person name="Goodwin S.B."/>
            <person name="Grigoriev I.V."/>
        </authorList>
    </citation>
    <scope>NUCLEOTIDE SEQUENCE [LARGE SCALE GENOMIC DNA]</scope>
    <source>
        <strain evidence="2">ND90Pr / ATCC 201652</strain>
    </source>
</reference>
<evidence type="ECO:0000313" key="1">
    <source>
        <dbReference type="EMBL" id="EMD60627.1"/>
    </source>
</evidence>
<dbReference type="KEGG" id="bsc:COCSADRAFT_40255"/>
<dbReference type="EMBL" id="KB445650">
    <property type="protein sequence ID" value="EMD60627.1"/>
    <property type="molecule type" value="Genomic_DNA"/>
</dbReference>
<dbReference type="RefSeq" id="XP_007703648.1">
    <property type="nucleotide sequence ID" value="XM_007705458.1"/>
</dbReference>
<dbReference type="OrthoDB" id="3678601at2759"/>
<reference evidence="2" key="2">
    <citation type="journal article" date="2013" name="PLoS Genet.">
        <title>Comparative genome structure, secondary metabolite, and effector coding capacity across Cochliobolus pathogens.</title>
        <authorList>
            <person name="Condon B.J."/>
            <person name="Leng Y."/>
            <person name="Wu D."/>
            <person name="Bushley K.E."/>
            <person name="Ohm R.A."/>
            <person name="Otillar R."/>
            <person name="Martin J."/>
            <person name="Schackwitz W."/>
            <person name="Grimwood J."/>
            <person name="MohdZainudin N."/>
            <person name="Xue C."/>
            <person name="Wang R."/>
            <person name="Manning V.A."/>
            <person name="Dhillon B."/>
            <person name="Tu Z.J."/>
            <person name="Steffenson B.J."/>
            <person name="Salamov A."/>
            <person name="Sun H."/>
            <person name="Lowry S."/>
            <person name="LaButti K."/>
            <person name="Han J."/>
            <person name="Copeland A."/>
            <person name="Lindquist E."/>
            <person name="Barry K."/>
            <person name="Schmutz J."/>
            <person name="Baker S.E."/>
            <person name="Ciuffetti L.M."/>
            <person name="Grigoriev I.V."/>
            <person name="Zhong S."/>
            <person name="Turgeon B.G."/>
        </authorList>
    </citation>
    <scope>NUCLEOTIDE SEQUENCE [LARGE SCALE GENOMIC DNA]</scope>
    <source>
        <strain evidence="2">ND90Pr / ATCC 201652</strain>
    </source>
</reference>